<gene>
    <name evidence="1" type="ORF">PQO03_01650</name>
</gene>
<evidence type="ECO:0000313" key="1">
    <source>
        <dbReference type="EMBL" id="WDE96671.1"/>
    </source>
</evidence>
<proteinExistence type="predicted"/>
<organism evidence="1 2">
    <name type="scientific">Lentisphaera profundi</name>
    <dbReference type="NCBI Taxonomy" id="1658616"/>
    <lineage>
        <taxon>Bacteria</taxon>
        <taxon>Pseudomonadati</taxon>
        <taxon>Lentisphaerota</taxon>
        <taxon>Lentisphaeria</taxon>
        <taxon>Lentisphaerales</taxon>
        <taxon>Lentisphaeraceae</taxon>
        <taxon>Lentisphaera</taxon>
    </lineage>
</organism>
<protein>
    <recommendedName>
        <fullName evidence="3">GTPase</fullName>
    </recommendedName>
</protein>
<sequence>MQLIFVYNANSGKINALFDIAHKLFRPETYDCSLCSLTHDAFTENQLLKELKNNSNFNIEFLHKDEFKAKYNLDFDYPVILKNEQKLELLINHREISKIKDLRELIETLELKNSEDRPNQKS</sequence>
<reference evidence="1 2" key="1">
    <citation type="submission" date="2023-02" db="EMBL/GenBank/DDBJ databases">
        <title>Genome sequence of Lentisphaera profundi SAORIC-696.</title>
        <authorList>
            <person name="Kim e."/>
            <person name="Cho J.-C."/>
            <person name="Choi A."/>
            <person name="Kang I."/>
        </authorList>
    </citation>
    <scope>NUCLEOTIDE SEQUENCE [LARGE SCALE GENOMIC DNA]</scope>
    <source>
        <strain evidence="1 2">SAORIC-696</strain>
    </source>
</reference>
<evidence type="ECO:0000313" key="2">
    <source>
        <dbReference type="Proteomes" id="UP001214250"/>
    </source>
</evidence>
<evidence type="ECO:0008006" key="3">
    <source>
        <dbReference type="Google" id="ProtNLM"/>
    </source>
</evidence>
<keyword evidence="2" id="KW-1185">Reference proteome</keyword>
<dbReference type="EMBL" id="CP117811">
    <property type="protein sequence ID" value="WDE96671.1"/>
    <property type="molecule type" value="Genomic_DNA"/>
</dbReference>
<name>A0ABY7VV19_9BACT</name>
<dbReference type="Proteomes" id="UP001214250">
    <property type="component" value="Chromosome 1"/>
</dbReference>
<accession>A0ABY7VV19</accession>
<dbReference type="RefSeq" id="WP_274150736.1">
    <property type="nucleotide sequence ID" value="NZ_CP117811.1"/>
</dbReference>